<accession>A0A0G0IEC4</accession>
<proteinExistence type="predicted"/>
<dbReference type="InterPro" id="IPR050194">
    <property type="entry name" value="Glycosyltransferase_grp1"/>
</dbReference>
<sequence>MKVAFFLLHYPVFSETFVSKEILNLQQLGVEGQIFCEKIISTPPVHPHIKRIHFPLYQITQKIIGPKIFSLLSSHLYYLFHQPLSYFQSISLLISFFNFHHFRIFIKAPLLARFLTEYNFDLIYAHEVDSPSLLALICSRLCHIPCGIIIHTQYLFAQNKYLTSKVKNANFIIFQSHHSLKQSQKITRLPQKYFTKCHVISTPGIDTKFFQPPLVQKFPKQIRIISIGRLEEAKGYPLLLKAIHHLKSTFPDIQLTIVGDGSQQHQLENYILKNNLQNNIHLTGAIGHNSKLIKLLHRHQYFILPSIVDSQNNHDVHPNVIKEAMSSGLITITTRLGGITEIIHDSQNGFLINSATLSNICKIIKKVYLLPKSQKINISDSARQTILQHHQQVDICGQLKQVFSDQIHEK</sequence>
<organism evidence="2 3">
    <name type="scientific">Candidatus Shapirobacteria bacterium GW2011_GWE1_38_10</name>
    <dbReference type="NCBI Taxonomy" id="1618488"/>
    <lineage>
        <taxon>Bacteria</taxon>
        <taxon>Candidatus Shapironibacteriota</taxon>
    </lineage>
</organism>
<protein>
    <submittedName>
        <fullName evidence="2">Glycosyl transferase group 1</fullName>
    </submittedName>
</protein>
<dbReference type="AlphaFoldDB" id="A0A0G0IEC4"/>
<evidence type="ECO:0000313" key="2">
    <source>
        <dbReference type="EMBL" id="KKQ49345.1"/>
    </source>
</evidence>
<gene>
    <name evidence="2" type="ORF">US68_C0016G0005</name>
</gene>
<dbReference type="Proteomes" id="UP000034231">
    <property type="component" value="Unassembled WGS sequence"/>
</dbReference>
<evidence type="ECO:0000313" key="3">
    <source>
        <dbReference type="Proteomes" id="UP000034231"/>
    </source>
</evidence>
<dbReference type="PANTHER" id="PTHR45947">
    <property type="entry name" value="SULFOQUINOVOSYL TRANSFERASE SQD2"/>
    <property type="match status" value="1"/>
</dbReference>
<reference evidence="2 3" key="1">
    <citation type="journal article" date="2015" name="Nature">
        <title>rRNA introns, odd ribosomes, and small enigmatic genomes across a large radiation of phyla.</title>
        <authorList>
            <person name="Brown C.T."/>
            <person name="Hug L.A."/>
            <person name="Thomas B.C."/>
            <person name="Sharon I."/>
            <person name="Castelle C.J."/>
            <person name="Singh A."/>
            <person name="Wilkins M.J."/>
            <person name="Williams K.H."/>
            <person name="Banfield J.F."/>
        </authorList>
    </citation>
    <scope>NUCLEOTIDE SEQUENCE [LARGE SCALE GENOMIC DNA]</scope>
</reference>
<dbReference type="EMBL" id="LBTX01000016">
    <property type="protein sequence ID" value="KKQ49345.1"/>
    <property type="molecule type" value="Genomic_DNA"/>
</dbReference>
<keyword evidence="2" id="KW-0808">Transferase</keyword>
<dbReference type="CDD" id="cd03801">
    <property type="entry name" value="GT4_PimA-like"/>
    <property type="match status" value="1"/>
</dbReference>
<comment type="caution">
    <text evidence="2">The sequence shown here is derived from an EMBL/GenBank/DDBJ whole genome shotgun (WGS) entry which is preliminary data.</text>
</comment>
<name>A0A0G0IEC4_9BACT</name>
<dbReference type="PANTHER" id="PTHR45947:SF3">
    <property type="entry name" value="SULFOQUINOVOSYL TRANSFERASE SQD2"/>
    <property type="match status" value="1"/>
</dbReference>
<dbReference type="Pfam" id="PF00534">
    <property type="entry name" value="Glycos_transf_1"/>
    <property type="match status" value="1"/>
</dbReference>
<feature type="domain" description="Glycosyl transferase family 1" evidence="1">
    <location>
        <begin position="217"/>
        <end position="375"/>
    </location>
</feature>
<dbReference type="InterPro" id="IPR001296">
    <property type="entry name" value="Glyco_trans_1"/>
</dbReference>
<dbReference type="Gene3D" id="3.40.50.2000">
    <property type="entry name" value="Glycogen Phosphorylase B"/>
    <property type="match status" value="2"/>
</dbReference>
<dbReference type="SUPFAM" id="SSF53756">
    <property type="entry name" value="UDP-Glycosyltransferase/glycogen phosphorylase"/>
    <property type="match status" value="1"/>
</dbReference>
<evidence type="ECO:0000259" key="1">
    <source>
        <dbReference type="Pfam" id="PF00534"/>
    </source>
</evidence>
<dbReference type="GO" id="GO:0016757">
    <property type="term" value="F:glycosyltransferase activity"/>
    <property type="evidence" value="ECO:0007669"/>
    <property type="project" value="InterPro"/>
</dbReference>